<reference evidence="2" key="1">
    <citation type="submission" date="2022-11" db="EMBL/GenBank/DDBJ databases">
        <title>Hoeflea poritis sp. nov., isolated from scleractinian coral Porites lutea.</title>
        <authorList>
            <person name="Zhang G."/>
            <person name="Wei Q."/>
            <person name="Cai L."/>
        </authorList>
    </citation>
    <scope>NUCLEOTIDE SEQUENCE</scope>
    <source>
        <strain evidence="2">E7-10</strain>
    </source>
</reference>
<proteinExistence type="predicted"/>
<organism evidence="2 3">
    <name type="scientific">Hoeflea poritis</name>
    <dbReference type="NCBI Taxonomy" id="2993659"/>
    <lineage>
        <taxon>Bacteria</taxon>
        <taxon>Pseudomonadati</taxon>
        <taxon>Pseudomonadota</taxon>
        <taxon>Alphaproteobacteria</taxon>
        <taxon>Hyphomicrobiales</taxon>
        <taxon>Rhizobiaceae</taxon>
        <taxon>Hoeflea</taxon>
    </lineage>
</organism>
<feature type="domain" description="DUF427" evidence="1">
    <location>
        <begin position="31"/>
        <end position="126"/>
    </location>
</feature>
<gene>
    <name evidence="2" type="ORF">OOZ53_02865</name>
</gene>
<dbReference type="Proteomes" id="UP001148313">
    <property type="component" value="Unassembled WGS sequence"/>
</dbReference>
<dbReference type="EMBL" id="JAPJZH010000001">
    <property type="protein sequence ID" value="MDA4844270.1"/>
    <property type="molecule type" value="Genomic_DNA"/>
</dbReference>
<evidence type="ECO:0000259" key="1">
    <source>
        <dbReference type="Pfam" id="PF04248"/>
    </source>
</evidence>
<accession>A0ABT4VHX6</accession>
<dbReference type="Gene3D" id="2.170.150.40">
    <property type="entry name" value="Domain of unknown function (DUF427)"/>
    <property type="match status" value="1"/>
</dbReference>
<dbReference type="RefSeq" id="WP_271087789.1">
    <property type="nucleotide sequence ID" value="NZ_JAPJZH010000001.1"/>
</dbReference>
<dbReference type="InterPro" id="IPR007361">
    <property type="entry name" value="DUF427"/>
</dbReference>
<name>A0ABT4VHX6_9HYPH</name>
<sequence length="143" mass="16249">MTWGPDMIEGAIHNPSHPQHFMQVDRMDQRVRVTLGELPIADSGRVLRLQEVGRKIYQPQYYIPREDIPVILQRTEKSTHCPLKGQASYFSIVDDGGEELAAEIGWSYEEPFEFADQITGYVAFDPRRVSMTIEAAKARRAAG</sequence>
<keyword evidence="3" id="KW-1185">Reference proteome</keyword>
<dbReference type="Pfam" id="PF04248">
    <property type="entry name" value="NTP_transf_9"/>
    <property type="match status" value="1"/>
</dbReference>
<dbReference type="PANTHER" id="PTHR34310:SF9">
    <property type="entry name" value="BLR5716 PROTEIN"/>
    <property type="match status" value="1"/>
</dbReference>
<dbReference type="InterPro" id="IPR038694">
    <property type="entry name" value="DUF427_sf"/>
</dbReference>
<comment type="caution">
    <text evidence="2">The sequence shown here is derived from an EMBL/GenBank/DDBJ whole genome shotgun (WGS) entry which is preliminary data.</text>
</comment>
<evidence type="ECO:0000313" key="2">
    <source>
        <dbReference type="EMBL" id="MDA4844270.1"/>
    </source>
</evidence>
<protein>
    <submittedName>
        <fullName evidence="2">DUF427 domain-containing protein</fullName>
    </submittedName>
</protein>
<evidence type="ECO:0000313" key="3">
    <source>
        <dbReference type="Proteomes" id="UP001148313"/>
    </source>
</evidence>
<dbReference type="PANTHER" id="PTHR34310">
    <property type="entry name" value="DUF427 DOMAIN PROTEIN (AFU_ORTHOLOGUE AFUA_3G02220)"/>
    <property type="match status" value="1"/>
</dbReference>